<evidence type="ECO:0000313" key="1">
    <source>
        <dbReference type="EMBL" id="RJG38779.1"/>
    </source>
</evidence>
<dbReference type="RefSeq" id="WP_119912326.1">
    <property type="nucleotide sequence ID" value="NZ_QZCH01000038.1"/>
</dbReference>
<proteinExistence type="predicted"/>
<dbReference type="EMBL" id="QZCH01000038">
    <property type="protein sequence ID" value="RJG38779.1"/>
    <property type="molecule type" value="Genomic_DNA"/>
</dbReference>
<name>A0A418YA19_9GAMM</name>
<reference evidence="1 2" key="1">
    <citation type="submission" date="2018-09" db="EMBL/GenBank/DDBJ databases">
        <authorList>
            <person name="Wang F."/>
        </authorList>
    </citation>
    <scope>NUCLEOTIDE SEQUENCE [LARGE SCALE GENOMIC DNA]</scope>
    <source>
        <strain evidence="1 2">PLHSC7-2</strain>
    </source>
</reference>
<organism evidence="1 2">
    <name type="scientific">Motilimonas pumila</name>
    <dbReference type="NCBI Taxonomy" id="2303987"/>
    <lineage>
        <taxon>Bacteria</taxon>
        <taxon>Pseudomonadati</taxon>
        <taxon>Pseudomonadota</taxon>
        <taxon>Gammaproteobacteria</taxon>
        <taxon>Alteromonadales</taxon>
        <taxon>Alteromonadales genera incertae sedis</taxon>
        <taxon>Motilimonas</taxon>
    </lineage>
</organism>
<dbReference type="Proteomes" id="UP000283255">
    <property type="component" value="Unassembled WGS sequence"/>
</dbReference>
<keyword evidence="2" id="KW-1185">Reference proteome</keyword>
<sequence length="329" mass="37922">MGKIHYFQRYSSIENTVTNNTLQLISLIYQNSPTKASQLLTDLTGQSIDIGLDIVQQQREGHSVPDATIMQRSFKVLLEAKVDSPVCTEQLLRHAKGFKNEEIQILLLLTKTALTQEQSNQIKEEIKQDHPSVVFQHITYEDICNICSELFQSHEYKINDLIRDYQEYCNDSGLFDQARHTMRVVPCGTSVLLNLKYEMYFQPSDRGYSNHRYLGIYKDKRVQAIWEIDHIIDVEVTDGKVKTVFVSGEPTDKYDEKILNMISEAKNECGYDIHTGHRFFCGNSYSTNFIKESSGGIMNARLFNLKEYSNDWDNPASLAMALKDQSWKE</sequence>
<dbReference type="AlphaFoldDB" id="A0A418YA19"/>
<accession>A0A418YA19</accession>
<comment type="caution">
    <text evidence="1">The sequence shown here is derived from an EMBL/GenBank/DDBJ whole genome shotgun (WGS) entry which is preliminary data.</text>
</comment>
<reference evidence="1 2" key="2">
    <citation type="submission" date="2019-01" db="EMBL/GenBank/DDBJ databases">
        <title>Motilimonas pumilus sp. nov., isolated from the gut of sea cucumber (Apostichopus japonicus).</title>
        <authorList>
            <person name="Wang F.-Q."/>
            <person name="Ren L.-H."/>
            <person name="Lin Y.-W."/>
            <person name="Sun G.-H."/>
            <person name="Du Z.-J."/>
            <person name="Zhao J.-X."/>
            <person name="Liu X.-J."/>
            <person name="Liu L.-J."/>
        </authorList>
    </citation>
    <scope>NUCLEOTIDE SEQUENCE [LARGE SCALE GENOMIC DNA]</scope>
    <source>
        <strain evidence="1 2">PLHSC7-2</strain>
    </source>
</reference>
<protein>
    <submittedName>
        <fullName evidence="1">Uncharacterized protein</fullName>
    </submittedName>
</protein>
<dbReference type="OrthoDB" id="6396118at2"/>
<gene>
    <name evidence="1" type="ORF">D1Z90_18720</name>
</gene>
<evidence type="ECO:0000313" key="2">
    <source>
        <dbReference type="Proteomes" id="UP000283255"/>
    </source>
</evidence>